<dbReference type="Proteomes" id="UP000575985">
    <property type="component" value="Unassembled WGS sequence"/>
</dbReference>
<evidence type="ECO:0000313" key="2">
    <source>
        <dbReference type="EMBL" id="NYI98726.1"/>
    </source>
</evidence>
<evidence type="ECO:0000313" key="3">
    <source>
        <dbReference type="Proteomes" id="UP000575985"/>
    </source>
</evidence>
<keyword evidence="3" id="KW-1185">Reference proteome</keyword>
<dbReference type="SUPFAM" id="SSF109604">
    <property type="entry name" value="HD-domain/PDEase-like"/>
    <property type="match status" value="1"/>
</dbReference>
<evidence type="ECO:0000259" key="1">
    <source>
        <dbReference type="Pfam" id="PF01966"/>
    </source>
</evidence>
<gene>
    <name evidence="2" type="ORF">HNR12_005003</name>
</gene>
<dbReference type="Pfam" id="PF01966">
    <property type="entry name" value="HD"/>
    <property type="match status" value="1"/>
</dbReference>
<reference evidence="2 3" key="1">
    <citation type="submission" date="2020-07" db="EMBL/GenBank/DDBJ databases">
        <title>Sequencing the genomes of 1000 actinobacteria strains.</title>
        <authorList>
            <person name="Klenk H.-P."/>
        </authorList>
    </citation>
    <scope>NUCLEOTIDE SEQUENCE [LARGE SCALE GENOMIC DNA]</scope>
    <source>
        <strain evidence="2 3">DSM 45927</strain>
    </source>
</reference>
<dbReference type="InterPro" id="IPR006674">
    <property type="entry name" value="HD_domain"/>
</dbReference>
<organism evidence="2 3">
    <name type="scientific">Streptomonospora nanhaiensis</name>
    <dbReference type="NCBI Taxonomy" id="1323731"/>
    <lineage>
        <taxon>Bacteria</taxon>
        <taxon>Bacillati</taxon>
        <taxon>Actinomycetota</taxon>
        <taxon>Actinomycetes</taxon>
        <taxon>Streptosporangiales</taxon>
        <taxon>Nocardiopsidaceae</taxon>
        <taxon>Streptomonospora</taxon>
    </lineage>
</organism>
<name>A0A853BVB6_9ACTN</name>
<dbReference type="AlphaFoldDB" id="A0A853BVB6"/>
<dbReference type="RefSeq" id="WP_308118466.1">
    <property type="nucleotide sequence ID" value="NZ_JACCFO010000001.1"/>
</dbReference>
<accession>A0A853BVB6</accession>
<protein>
    <recommendedName>
        <fullName evidence="1">HD domain-containing protein</fullName>
    </recommendedName>
</protein>
<sequence>MSTDHRALAGDAALERALTGPADPPLRALPADAAALLRDLAAPPRLGAHLRVVHHAAWEVTEALGGGVEPVFDRSAVLFGAATHDIGKVRHPDELLGPGSRHEEAGHRLLRERGVEERLARFARTHAAWRTEPVELEDLLVSLADKVWKGRREADLEEMLAARLAECAGGRAWEWFLRLDDAVAPVTATADARLAYQSGHAAR</sequence>
<dbReference type="Gene3D" id="1.10.3210.10">
    <property type="entry name" value="Hypothetical protein af1432"/>
    <property type="match status" value="1"/>
</dbReference>
<comment type="caution">
    <text evidence="2">The sequence shown here is derived from an EMBL/GenBank/DDBJ whole genome shotgun (WGS) entry which is preliminary data.</text>
</comment>
<dbReference type="EMBL" id="JACCFO010000001">
    <property type="protein sequence ID" value="NYI98726.1"/>
    <property type="molecule type" value="Genomic_DNA"/>
</dbReference>
<proteinExistence type="predicted"/>
<feature type="domain" description="HD" evidence="1">
    <location>
        <begin position="60"/>
        <end position="147"/>
    </location>
</feature>